<dbReference type="EMBL" id="DVMT01000014">
    <property type="protein sequence ID" value="HIU39879.1"/>
    <property type="molecule type" value="Genomic_DNA"/>
</dbReference>
<protein>
    <recommendedName>
        <fullName evidence="8">DNA topoisomerase 4 subunit A</fullName>
        <ecNumber evidence="8">5.6.2.2</ecNumber>
    </recommendedName>
    <alternativeName>
        <fullName evidence="8">Topoisomerase IV subunit A</fullName>
    </alternativeName>
</protein>
<evidence type="ECO:0000256" key="7">
    <source>
        <dbReference type="ARBA" id="ARBA00063644"/>
    </source>
</evidence>
<dbReference type="InterPro" id="IPR005741">
    <property type="entry name" value="TopoIV_A_Gpos"/>
</dbReference>
<comment type="subunit">
    <text evidence="7 8">Heterotetramer composed of ParC and ParE.</text>
</comment>
<dbReference type="InterPro" id="IPR006691">
    <property type="entry name" value="GyrA/parC_rep"/>
</dbReference>
<dbReference type="FunFam" id="3.30.1360.40:FF:000002">
    <property type="entry name" value="DNA gyrase subunit A"/>
    <property type="match status" value="1"/>
</dbReference>
<feature type="site" description="Interaction with DNA" evidence="8">
    <location>
        <position position="80"/>
    </location>
</feature>
<comment type="function">
    <text evidence="8">Topoisomerase IV is essential for chromosome segregation. It relaxes supercoiled DNA. Performs the decatenation events required during the replication of a circular DNA molecule.</text>
</comment>
<dbReference type="Pfam" id="PF00521">
    <property type="entry name" value="DNA_topoisoIV"/>
    <property type="match status" value="1"/>
</dbReference>
<feature type="site" description="Interaction with DNA" evidence="8">
    <location>
        <position position="78"/>
    </location>
</feature>
<dbReference type="CDD" id="cd00187">
    <property type="entry name" value="TOP4c"/>
    <property type="match status" value="1"/>
</dbReference>
<keyword evidence="5 8" id="KW-0472">Membrane</keyword>
<keyword evidence="3 8" id="KW-0799">Topoisomerase</keyword>
<dbReference type="FunFam" id="1.10.268.10:FF:000001">
    <property type="entry name" value="DNA gyrase subunit A"/>
    <property type="match status" value="1"/>
</dbReference>
<dbReference type="GO" id="GO:0034335">
    <property type="term" value="F:DNA negative supercoiling activity"/>
    <property type="evidence" value="ECO:0007669"/>
    <property type="project" value="UniProtKB-ARBA"/>
</dbReference>
<evidence type="ECO:0000256" key="9">
    <source>
        <dbReference type="PROSITE-ProRule" id="PRU01384"/>
    </source>
</evidence>
<name>A0A9D1LHF3_9FIRM</name>
<evidence type="ECO:0000256" key="1">
    <source>
        <dbReference type="ARBA" id="ARBA00000185"/>
    </source>
</evidence>
<dbReference type="PANTHER" id="PTHR43493:SF9">
    <property type="entry name" value="DNA TOPOISOMERASE 4 SUBUNIT A"/>
    <property type="match status" value="1"/>
</dbReference>
<dbReference type="NCBIfam" id="TIGR01061">
    <property type="entry name" value="parC_Gpos"/>
    <property type="match status" value="1"/>
</dbReference>
<feature type="domain" description="Topo IIA-type catalytic" evidence="12">
    <location>
        <begin position="34"/>
        <end position="499"/>
    </location>
</feature>
<dbReference type="Gene3D" id="3.90.199.10">
    <property type="entry name" value="Topoisomerase II, domain 5"/>
    <property type="match status" value="1"/>
</dbReference>
<dbReference type="PANTHER" id="PTHR43493">
    <property type="entry name" value="DNA GYRASE/TOPOISOMERASE SUBUNIT A"/>
    <property type="match status" value="1"/>
</dbReference>
<dbReference type="SMART" id="SM00434">
    <property type="entry name" value="TOP4c"/>
    <property type="match status" value="1"/>
</dbReference>
<dbReference type="GO" id="GO:0006265">
    <property type="term" value="P:DNA topological change"/>
    <property type="evidence" value="ECO:0007669"/>
    <property type="project" value="UniProtKB-UniRule"/>
</dbReference>
<dbReference type="EC" id="5.6.2.2" evidence="8"/>
<evidence type="ECO:0000256" key="2">
    <source>
        <dbReference type="ARBA" id="ARBA00022475"/>
    </source>
</evidence>
<proteinExistence type="inferred from homology"/>
<evidence type="ECO:0000313" key="13">
    <source>
        <dbReference type="EMBL" id="HIU39879.1"/>
    </source>
</evidence>
<dbReference type="InterPro" id="IPR013757">
    <property type="entry name" value="Topo_IIA_A_a_sf"/>
</dbReference>
<feature type="active site" description="O-(5'-phospho-DNA)-tyrosine intermediate" evidence="8 9">
    <location>
        <position position="122"/>
    </location>
</feature>
<keyword evidence="6 8" id="KW-0413">Isomerase</keyword>
<evidence type="ECO:0000256" key="11">
    <source>
        <dbReference type="SAM" id="MobiDB-lite"/>
    </source>
</evidence>
<reference evidence="13" key="1">
    <citation type="submission" date="2020-10" db="EMBL/GenBank/DDBJ databases">
        <authorList>
            <person name="Gilroy R."/>
        </authorList>
    </citation>
    <scope>NUCLEOTIDE SEQUENCE</scope>
    <source>
        <strain evidence="13">CHK193-30670</strain>
    </source>
</reference>
<dbReference type="InterPro" id="IPR013760">
    <property type="entry name" value="Topo_IIA-like_dom_sf"/>
</dbReference>
<dbReference type="Pfam" id="PF03989">
    <property type="entry name" value="DNA_gyraseA_C"/>
    <property type="match status" value="5"/>
</dbReference>
<keyword evidence="2 8" id="KW-1003">Cell membrane</keyword>
<evidence type="ECO:0000259" key="12">
    <source>
        <dbReference type="PROSITE" id="PS52040"/>
    </source>
</evidence>
<dbReference type="GO" id="GO:0003677">
    <property type="term" value="F:DNA binding"/>
    <property type="evidence" value="ECO:0007669"/>
    <property type="project" value="UniProtKB-UniRule"/>
</dbReference>
<feature type="site" description="Transition state stabilizer" evidence="8">
    <location>
        <position position="121"/>
    </location>
</feature>
<dbReference type="GO" id="GO:0005524">
    <property type="term" value="F:ATP binding"/>
    <property type="evidence" value="ECO:0007669"/>
    <property type="project" value="InterPro"/>
</dbReference>
<evidence type="ECO:0000256" key="5">
    <source>
        <dbReference type="ARBA" id="ARBA00023136"/>
    </source>
</evidence>
<dbReference type="AlphaFoldDB" id="A0A9D1LHF3"/>
<feature type="coiled-coil region" evidence="10">
    <location>
        <begin position="428"/>
        <end position="476"/>
    </location>
</feature>
<dbReference type="GO" id="GO:0009330">
    <property type="term" value="C:DNA topoisomerase type II (double strand cut, ATP-hydrolyzing) complex"/>
    <property type="evidence" value="ECO:0007669"/>
    <property type="project" value="TreeGrafter"/>
</dbReference>
<feature type="site" description="Interaction with DNA" evidence="8">
    <location>
        <position position="42"/>
    </location>
</feature>
<dbReference type="HAMAP" id="MF_00937">
    <property type="entry name" value="ParC_type2"/>
    <property type="match status" value="1"/>
</dbReference>
<dbReference type="InterPro" id="IPR035516">
    <property type="entry name" value="Gyrase/topoIV_suA_C"/>
</dbReference>
<keyword evidence="10" id="KW-0175">Coiled coil</keyword>
<evidence type="ECO:0000256" key="3">
    <source>
        <dbReference type="ARBA" id="ARBA00023029"/>
    </source>
</evidence>
<evidence type="ECO:0000256" key="8">
    <source>
        <dbReference type="HAMAP-Rule" id="MF_00937"/>
    </source>
</evidence>
<dbReference type="InterPro" id="IPR013758">
    <property type="entry name" value="Topo_IIA_A/C_ab"/>
</dbReference>
<comment type="caution">
    <text evidence="13">The sequence shown here is derived from an EMBL/GenBank/DDBJ whole genome shotgun (WGS) entry which is preliminary data.</text>
</comment>
<comment type="subcellular location">
    <subcellularLocation>
        <location evidence="8">Cell membrane</location>
        <topology evidence="8">Peripheral membrane protein</topology>
    </subcellularLocation>
</comment>
<evidence type="ECO:0000256" key="10">
    <source>
        <dbReference type="SAM" id="Coils"/>
    </source>
</evidence>
<evidence type="ECO:0000256" key="4">
    <source>
        <dbReference type="ARBA" id="ARBA00023125"/>
    </source>
</evidence>
<dbReference type="NCBIfam" id="NF004044">
    <property type="entry name" value="PRK05561.1"/>
    <property type="match status" value="1"/>
</dbReference>
<dbReference type="FunFam" id="2.120.10.90:FF:000005">
    <property type="entry name" value="DNA topoisomerase 4 subunit A"/>
    <property type="match status" value="1"/>
</dbReference>
<dbReference type="InterPro" id="IPR002205">
    <property type="entry name" value="Topo_IIA_dom_A"/>
</dbReference>
<dbReference type="GO" id="GO:0019897">
    <property type="term" value="C:extrinsic component of plasma membrane"/>
    <property type="evidence" value="ECO:0007669"/>
    <property type="project" value="UniProtKB-UniRule"/>
</dbReference>
<keyword evidence="4 8" id="KW-0238">DNA-binding</keyword>
<comment type="similarity">
    <text evidence="8">Belongs to the type II topoisomerase GyrA/ParC subunit family. ParC type 2 subfamily.</text>
</comment>
<dbReference type="SUPFAM" id="SSF56719">
    <property type="entry name" value="Type II DNA topoisomerase"/>
    <property type="match status" value="1"/>
</dbReference>
<reference evidence="13" key="2">
    <citation type="journal article" date="2021" name="PeerJ">
        <title>Extensive microbial diversity within the chicken gut microbiome revealed by metagenomics and culture.</title>
        <authorList>
            <person name="Gilroy R."/>
            <person name="Ravi A."/>
            <person name="Getino M."/>
            <person name="Pursley I."/>
            <person name="Horton D.L."/>
            <person name="Alikhan N.F."/>
            <person name="Baker D."/>
            <person name="Gharbi K."/>
            <person name="Hall N."/>
            <person name="Watson M."/>
            <person name="Adriaenssens E.M."/>
            <person name="Foster-Nyarko E."/>
            <person name="Jarju S."/>
            <person name="Secka A."/>
            <person name="Antonio M."/>
            <person name="Oren A."/>
            <person name="Chaudhuri R.R."/>
            <person name="La Ragione R."/>
            <person name="Hildebrand F."/>
            <person name="Pallen M.J."/>
        </authorList>
    </citation>
    <scope>NUCLEOTIDE SEQUENCE</scope>
    <source>
        <strain evidence="13">CHK193-30670</strain>
    </source>
</reference>
<organism evidence="13 14">
    <name type="scientific">Candidatus Aphodocola excrementigallinarum</name>
    <dbReference type="NCBI Taxonomy" id="2840670"/>
    <lineage>
        <taxon>Bacteria</taxon>
        <taxon>Bacillati</taxon>
        <taxon>Bacillota</taxon>
        <taxon>Bacilli</taxon>
        <taxon>Candidatus Aphodocola</taxon>
    </lineage>
</organism>
<dbReference type="Gene3D" id="1.10.268.10">
    <property type="entry name" value="Topoisomerase, domain 3"/>
    <property type="match status" value="1"/>
</dbReference>
<dbReference type="Gene3D" id="3.30.1360.40">
    <property type="match status" value="1"/>
</dbReference>
<sequence length="849" mass="96953">MKDVLQRIEEYSLEEIMGERFGRYCKTIILDRALPDVRDGLKPVQRRILYGMYKSGNTYDKKYRKSAKAVGEIMGNYHPHGDSSIYDAMVRMSQDWKMMVPYIDMHGNNGSMDGDGPAAMRYTEARLSKISNVLLDDISKDTVEMAPNYDDTLKEPTVLPAGFPNLLVNGSTGISAGYATNIPTHNLSEVIDATIKRIDSPNSRLETIMEVLPGPDFPTGAVIEGKEQIKKAYETGKGKIVVKSKYDIIKEKGKTNIVITEIPYEVNKANLVKKMNDIRIDKKIDGILEVRDETSRGELRIVIELKKDANVDLITNYLLKNTDMQISYSFNMIAIVNRRPRQVGLLSILDAFISHRKEVVTRRTKFDLDHAKERYHILEGLIKAISILDDVIRVIRASKNKADAIINLVKSFAFTEKQATAIVMLQLYRLTNTDITEVEEEMKNLSDKIKEYELILSDEEELKKVIKDELRKIKKEFGAPRKTKIEDEITEIKIDLKEMIPKEDVIVVVTKEGYVKRVSKKSYKAAENDETLVKENDYVIGLFEQNTLDTLLLFTNKGNYLYIPVHTLPELKWKELGKHVSNIVPISQDEQIIKALPVKDFNNKEIIIFTKLGMVKKSYLSDFKVQRYSKPIMCIKLKDNDEVISVDTNSFSEVFIASKKGYGLWYGKDEIPSAGLKASGVKSINLKDDEVISAQTFDINSEYVIIITKKGLAKRVKLSEFEKTSRAKRGLLLLREVKSNPQEIIKVHVSDAKHTIVIKTNSNAKEIKLTEIPIMDRYSIGSTIVKTKIDDVYEMVKLTKEETEKEPFNADEKKDKNQVEKDVKQKKEVSLKEIDDKFMTIDDFLDNFD</sequence>
<dbReference type="Proteomes" id="UP000824074">
    <property type="component" value="Unassembled WGS sequence"/>
</dbReference>
<comment type="catalytic activity">
    <reaction evidence="1 8 9">
        <text>ATP-dependent breakage, passage and rejoining of double-stranded DNA.</text>
        <dbReference type="EC" id="5.6.2.2"/>
    </reaction>
</comment>
<dbReference type="GO" id="GO:0007059">
    <property type="term" value="P:chromosome segregation"/>
    <property type="evidence" value="ECO:0007669"/>
    <property type="project" value="UniProtKB-UniRule"/>
</dbReference>
<gene>
    <name evidence="8 13" type="primary">parC</name>
    <name evidence="13" type="ORF">IAB68_01075</name>
</gene>
<dbReference type="Gene3D" id="2.120.10.90">
    <property type="entry name" value="DNA gyrase/topoisomerase IV, subunit A, C-terminal"/>
    <property type="match status" value="1"/>
</dbReference>
<dbReference type="GO" id="GO:0005737">
    <property type="term" value="C:cytoplasm"/>
    <property type="evidence" value="ECO:0007669"/>
    <property type="project" value="TreeGrafter"/>
</dbReference>
<evidence type="ECO:0000313" key="14">
    <source>
        <dbReference type="Proteomes" id="UP000824074"/>
    </source>
</evidence>
<accession>A0A9D1LHF3</accession>
<evidence type="ECO:0000256" key="6">
    <source>
        <dbReference type="ARBA" id="ARBA00023235"/>
    </source>
</evidence>
<feature type="site" description="Interaction with DNA" evidence="8">
    <location>
        <position position="91"/>
    </location>
</feature>
<dbReference type="SUPFAM" id="SSF101904">
    <property type="entry name" value="GyrA/ParC C-terminal domain-like"/>
    <property type="match status" value="1"/>
</dbReference>
<feature type="site" description="Interaction with DNA" evidence="8">
    <location>
        <position position="97"/>
    </location>
</feature>
<dbReference type="GO" id="GO:0005694">
    <property type="term" value="C:chromosome"/>
    <property type="evidence" value="ECO:0007669"/>
    <property type="project" value="InterPro"/>
</dbReference>
<dbReference type="PROSITE" id="PS52040">
    <property type="entry name" value="TOPO_IIA"/>
    <property type="match status" value="1"/>
</dbReference>
<dbReference type="InterPro" id="IPR050220">
    <property type="entry name" value="Type_II_DNA_Topoisomerases"/>
</dbReference>
<dbReference type="FunFam" id="3.90.199.10:FF:000001">
    <property type="entry name" value="DNA gyrase subunit A"/>
    <property type="match status" value="1"/>
</dbReference>
<feature type="region of interest" description="Disordered" evidence="11">
    <location>
        <begin position="804"/>
        <end position="825"/>
    </location>
</feature>